<keyword evidence="7" id="KW-1185">Reference proteome</keyword>
<evidence type="ECO:0000256" key="2">
    <source>
        <dbReference type="ARBA" id="ARBA00023125"/>
    </source>
</evidence>
<evidence type="ECO:0000313" key="7">
    <source>
        <dbReference type="Proteomes" id="UP000256373"/>
    </source>
</evidence>
<dbReference type="RefSeq" id="WP_115830181.1">
    <property type="nucleotide sequence ID" value="NZ_QNUL01000004.1"/>
</dbReference>
<dbReference type="InterPro" id="IPR039420">
    <property type="entry name" value="WalR-like"/>
</dbReference>
<proteinExistence type="predicted"/>
<evidence type="ECO:0000256" key="3">
    <source>
        <dbReference type="PROSITE-ProRule" id="PRU00169"/>
    </source>
</evidence>
<dbReference type="InterPro" id="IPR058245">
    <property type="entry name" value="NreC/VraR/RcsB-like_REC"/>
</dbReference>
<dbReference type="CDD" id="cd06170">
    <property type="entry name" value="LuxR_C_like"/>
    <property type="match status" value="1"/>
</dbReference>
<dbReference type="Pfam" id="PF00196">
    <property type="entry name" value="GerE"/>
    <property type="match status" value="1"/>
</dbReference>
<dbReference type="GO" id="GO:0000160">
    <property type="term" value="P:phosphorelay signal transduction system"/>
    <property type="evidence" value="ECO:0007669"/>
    <property type="project" value="InterPro"/>
</dbReference>
<feature type="domain" description="Response regulatory" evidence="5">
    <location>
        <begin position="3"/>
        <end position="119"/>
    </location>
</feature>
<reference evidence="6 7" key="1">
    <citation type="submission" date="2018-07" db="EMBL/GenBank/DDBJ databases">
        <title>Dyadobacter roseus sp. nov., isolated from rose rhizosphere soil.</title>
        <authorList>
            <person name="Chen L."/>
        </authorList>
    </citation>
    <scope>NUCLEOTIDE SEQUENCE [LARGE SCALE GENOMIC DNA]</scope>
    <source>
        <strain evidence="6 7">RS19</strain>
    </source>
</reference>
<evidence type="ECO:0000313" key="6">
    <source>
        <dbReference type="EMBL" id="REA62884.1"/>
    </source>
</evidence>
<dbReference type="PRINTS" id="PR00038">
    <property type="entry name" value="HTHLUXR"/>
</dbReference>
<evidence type="ECO:0000256" key="1">
    <source>
        <dbReference type="ARBA" id="ARBA00022553"/>
    </source>
</evidence>
<dbReference type="PROSITE" id="PS50043">
    <property type="entry name" value="HTH_LUXR_2"/>
    <property type="match status" value="1"/>
</dbReference>
<name>A0A3D8YED1_9BACT</name>
<sequence length="206" mass="22758">MISISVVEDHDHYRLSLVKMLESDGRFLVTGIYECAEQALEGLQTDPVDIAIVDIMLGQMSGIDLVRSVKPKTGNTQFLMCTSYQDSENVFSALRAGATGYIVKDASASEIIDAIVDLYNGGSPMSPYIARKVITLLHTQPQSQLNVLSVRELEVLTLLSNGLIYKEISDVLSISLNTVKNHLKNIYKKLHVQNKVEAVNKYRAGI</sequence>
<feature type="modified residue" description="4-aspartylphosphate" evidence="3">
    <location>
        <position position="54"/>
    </location>
</feature>
<dbReference type="OrthoDB" id="9797341at2"/>
<protein>
    <submittedName>
        <fullName evidence="6">DNA-binding response regulator</fullName>
    </submittedName>
</protein>
<accession>A0A3D8YED1</accession>
<dbReference type="GO" id="GO:0006355">
    <property type="term" value="P:regulation of DNA-templated transcription"/>
    <property type="evidence" value="ECO:0007669"/>
    <property type="project" value="InterPro"/>
</dbReference>
<dbReference type="PROSITE" id="PS00622">
    <property type="entry name" value="HTH_LUXR_1"/>
    <property type="match status" value="1"/>
</dbReference>
<dbReference type="Gene3D" id="3.40.50.2300">
    <property type="match status" value="1"/>
</dbReference>
<dbReference type="GO" id="GO:0003677">
    <property type="term" value="F:DNA binding"/>
    <property type="evidence" value="ECO:0007669"/>
    <property type="project" value="UniProtKB-KW"/>
</dbReference>
<dbReference type="Pfam" id="PF00072">
    <property type="entry name" value="Response_reg"/>
    <property type="match status" value="1"/>
</dbReference>
<evidence type="ECO:0000259" key="4">
    <source>
        <dbReference type="PROSITE" id="PS50043"/>
    </source>
</evidence>
<comment type="caution">
    <text evidence="6">The sequence shown here is derived from an EMBL/GenBank/DDBJ whole genome shotgun (WGS) entry which is preliminary data.</text>
</comment>
<gene>
    <name evidence="6" type="ORF">DSL64_08165</name>
</gene>
<dbReference type="EMBL" id="QNUL01000004">
    <property type="protein sequence ID" value="REA62884.1"/>
    <property type="molecule type" value="Genomic_DNA"/>
</dbReference>
<dbReference type="SUPFAM" id="SSF52172">
    <property type="entry name" value="CheY-like"/>
    <property type="match status" value="1"/>
</dbReference>
<dbReference type="InterPro" id="IPR001789">
    <property type="entry name" value="Sig_transdc_resp-reg_receiver"/>
</dbReference>
<organism evidence="6 7">
    <name type="scientific">Dyadobacter luteus</name>
    <dbReference type="NCBI Taxonomy" id="2259619"/>
    <lineage>
        <taxon>Bacteria</taxon>
        <taxon>Pseudomonadati</taxon>
        <taxon>Bacteroidota</taxon>
        <taxon>Cytophagia</taxon>
        <taxon>Cytophagales</taxon>
        <taxon>Spirosomataceae</taxon>
        <taxon>Dyadobacter</taxon>
    </lineage>
</organism>
<dbReference type="CDD" id="cd17535">
    <property type="entry name" value="REC_NarL-like"/>
    <property type="match status" value="1"/>
</dbReference>
<keyword evidence="2 6" id="KW-0238">DNA-binding</keyword>
<dbReference type="SMART" id="SM00421">
    <property type="entry name" value="HTH_LUXR"/>
    <property type="match status" value="1"/>
</dbReference>
<dbReference type="SMART" id="SM00448">
    <property type="entry name" value="REC"/>
    <property type="match status" value="1"/>
</dbReference>
<evidence type="ECO:0000259" key="5">
    <source>
        <dbReference type="PROSITE" id="PS50110"/>
    </source>
</evidence>
<dbReference type="PROSITE" id="PS50110">
    <property type="entry name" value="RESPONSE_REGULATORY"/>
    <property type="match status" value="1"/>
</dbReference>
<keyword evidence="1 3" id="KW-0597">Phosphoprotein</keyword>
<dbReference type="InterPro" id="IPR016032">
    <property type="entry name" value="Sig_transdc_resp-reg_C-effctor"/>
</dbReference>
<dbReference type="AlphaFoldDB" id="A0A3D8YED1"/>
<dbReference type="Proteomes" id="UP000256373">
    <property type="component" value="Unassembled WGS sequence"/>
</dbReference>
<dbReference type="InterPro" id="IPR000792">
    <property type="entry name" value="Tscrpt_reg_LuxR_C"/>
</dbReference>
<dbReference type="PANTHER" id="PTHR43214">
    <property type="entry name" value="TWO-COMPONENT RESPONSE REGULATOR"/>
    <property type="match status" value="1"/>
</dbReference>
<dbReference type="SUPFAM" id="SSF46894">
    <property type="entry name" value="C-terminal effector domain of the bipartite response regulators"/>
    <property type="match status" value="1"/>
</dbReference>
<dbReference type="InterPro" id="IPR011006">
    <property type="entry name" value="CheY-like_superfamily"/>
</dbReference>
<dbReference type="PANTHER" id="PTHR43214:SF42">
    <property type="entry name" value="TRANSCRIPTIONAL REGULATORY PROTEIN DESR"/>
    <property type="match status" value="1"/>
</dbReference>
<feature type="domain" description="HTH luxR-type" evidence="4">
    <location>
        <begin position="141"/>
        <end position="206"/>
    </location>
</feature>